<dbReference type="AlphaFoldDB" id="A0A5C4U2B1"/>
<feature type="region of interest" description="Disordered" evidence="1">
    <location>
        <begin position="178"/>
        <end position="197"/>
    </location>
</feature>
<evidence type="ECO:0000256" key="2">
    <source>
        <dbReference type="SAM" id="SignalP"/>
    </source>
</evidence>
<evidence type="ECO:0008006" key="5">
    <source>
        <dbReference type="Google" id="ProtNLM"/>
    </source>
</evidence>
<feature type="signal peptide" evidence="2">
    <location>
        <begin position="1"/>
        <end position="25"/>
    </location>
</feature>
<dbReference type="Proteomes" id="UP000312032">
    <property type="component" value="Unassembled WGS sequence"/>
</dbReference>
<keyword evidence="4" id="KW-1185">Reference proteome</keyword>
<evidence type="ECO:0000313" key="4">
    <source>
        <dbReference type="Proteomes" id="UP000312032"/>
    </source>
</evidence>
<accession>A0A5C4U2B1</accession>
<proteinExistence type="predicted"/>
<name>A0A5C4U2B1_9CORY</name>
<feature type="compositionally biased region" description="Basic and acidic residues" evidence="1">
    <location>
        <begin position="180"/>
        <end position="192"/>
    </location>
</feature>
<gene>
    <name evidence="3" type="ORF">FHE74_08650</name>
</gene>
<feature type="chain" id="PRO_5039642432" description="DUF3558 domain-containing protein" evidence="2">
    <location>
        <begin position="26"/>
        <end position="303"/>
    </location>
</feature>
<reference evidence="3 4" key="1">
    <citation type="submission" date="2019-06" db="EMBL/GenBank/DDBJ databases">
        <authorList>
            <person name="Li J."/>
        </authorList>
    </citation>
    <scope>NUCLEOTIDE SEQUENCE [LARGE SCALE GENOMIC DNA]</scope>
    <source>
        <strain evidence="3 4">LMG 28165</strain>
    </source>
</reference>
<dbReference type="EMBL" id="VDHJ01000011">
    <property type="protein sequence ID" value="TNL96087.1"/>
    <property type="molecule type" value="Genomic_DNA"/>
</dbReference>
<dbReference type="RefSeq" id="WP_139466110.1">
    <property type="nucleotide sequence ID" value="NZ_VDHJ01000011.1"/>
</dbReference>
<dbReference type="PROSITE" id="PS51257">
    <property type="entry name" value="PROKAR_LIPOPROTEIN"/>
    <property type="match status" value="1"/>
</dbReference>
<comment type="caution">
    <text evidence="3">The sequence shown here is derived from an EMBL/GenBank/DDBJ whole genome shotgun (WGS) entry which is preliminary data.</text>
</comment>
<evidence type="ECO:0000256" key="1">
    <source>
        <dbReference type="SAM" id="MobiDB-lite"/>
    </source>
</evidence>
<sequence>MKRITIAVVAACAGLLASCSGADNAAQPGGGAAGSGGSSAELKAITDNADFASKMNCFEMPDSVAGKTTLTCSSKPESGLTAAYKFASKKDFASAEEFGNADVDASVEQTAQADKSMSEDQLRQAFLGSLFIVDGEQVVGTCTGMEDACQQGVEPLKMTSKPHPENTSKQDIDAYYQQQEDQKKADEEKSKAEAQLFDPNAPLAPYAGFKSATEARASINKLDPEANCSTKQFKDGEGVDCGLSILALGKDKKFLQDSGMNKEETHTNIFFVEKDGWTMACPEYKKGLCEKVAEYAGAEVKPE</sequence>
<keyword evidence="2" id="KW-0732">Signal</keyword>
<protein>
    <recommendedName>
        <fullName evidence="5">DUF3558 domain-containing protein</fullName>
    </recommendedName>
</protein>
<organism evidence="3 4">
    <name type="scientific">Corynebacterium tapiri</name>
    <dbReference type="NCBI Taxonomy" id="1448266"/>
    <lineage>
        <taxon>Bacteria</taxon>
        <taxon>Bacillati</taxon>
        <taxon>Actinomycetota</taxon>
        <taxon>Actinomycetes</taxon>
        <taxon>Mycobacteriales</taxon>
        <taxon>Corynebacteriaceae</taxon>
        <taxon>Corynebacterium</taxon>
    </lineage>
</organism>
<evidence type="ECO:0000313" key="3">
    <source>
        <dbReference type="EMBL" id="TNL96087.1"/>
    </source>
</evidence>